<feature type="region of interest" description="Disordered" evidence="2">
    <location>
        <begin position="665"/>
        <end position="686"/>
    </location>
</feature>
<feature type="compositionally biased region" description="Basic and acidic residues" evidence="2">
    <location>
        <begin position="524"/>
        <end position="534"/>
    </location>
</feature>
<reference evidence="4" key="3">
    <citation type="submission" date="2022-06" db="UniProtKB">
        <authorList>
            <consortium name="EnsemblMetazoa"/>
        </authorList>
    </citation>
    <scope>IDENTIFICATION</scope>
</reference>
<protein>
    <submittedName>
        <fullName evidence="3 4">Uncharacterized protein</fullName>
    </submittedName>
</protein>
<feature type="region of interest" description="Disordered" evidence="2">
    <location>
        <begin position="77"/>
        <end position="98"/>
    </location>
</feature>
<dbReference type="AlphaFoldDB" id="A0A834VDM7"/>
<feature type="compositionally biased region" description="Polar residues" evidence="2">
    <location>
        <begin position="665"/>
        <end position="678"/>
    </location>
</feature>
<keyword evidence="5" id="KW-1185">Reference proteome</keyword>
<sequence length="693" mass="81819">MENQMKSDAIQNDPIPYELIPYPSDYIATVIEKANQNLSKSRPISVKKNAKLNINSLEHSNRFIQTSRCSNPCTKVRIGNDYDEDDSSQKRSNKSIPQQMPTICFDQIDISRIVERLSSKLDVSVQTESNSKCNMYVQTIPLDRNIHQTTASVGTVNEYQQTNKALRNEIQQLNFIIEEMSKERSEQQLYLHEIRKQIASNDERAKIMAEEKDHLLLNCKEYRNLLVDYQNQIKYYQNQMIQTRVEMDLLQSKLHSNDSRNQYRNFKSNILEKDRSKQSLNFDKFKVFSSLKDECRNISNQLRTIKSDFELMRQRISIIFELKSILSQHRRDYRKEIDQLKIKLINMKNSDGSPLMTEELERAETTTITASQSSFRNDGHLMKVNKIDNEINQQLILLMDRLENFKNFSNNESNLFIDQNDSEEIINQLRSKLSYETKSKETEIQRLLEENKQLCEQIGNIRDQNLKLFEQNDLVSKLNKKQFEELEKSKKIIEDLDEEKRKYLIDLDFLKNQSQSKSNTSQLNDRKVDQESMTDHSNQPELEDLKEKLKEFKEKNFQLRNDIETLKANLLERENQIVTSEQHQMMDQKENSDQNNRSIVSTTCNNQENLIDEIRSRIERLKKMIVSNSINDDFDGDDQDEDNQHHHHHNHFDVNKIVVNLLFDQNSSPKSDHNQTNYEIEKNDNSNEIFLIS</sequence>
<accession>A0A834VDM7</accession>
<gene>
    <name evidence="3" type="ORF">SSS_4676</name>
</gene>
<proteinExistence type="predicted"/>
<dbReference type="OrthoDB" id="6512270at2759"/>
<dbReference type="EMBL" id="WVUK01000058">
    <property type="protein sequence ID" value="KAF7491730.1"/>
    <property type="molecule type" value="Genomic_DNA"/>
</dbReference>
<keyword evidence="1" id="KW-0175">Coiled coil</keyword>
<reference evidence="3" key="2">
    <citation type="submission" date="2020-01" db="EMBL/GenBank/DDBJ databases">
        <authorList>
            <person name="Korhonen P.K.K."/>
            <person name="Guangxu M.G."/>
            <person name="Wang T.W."/>
            <person name="Stroehlein A.J.S."/>
            <person name="Young N.D."/>
            <person name="Ang C.-S.A."/>
            <person name="Fernando D.W.F."/>
            <person name="Lu H.L."/>
            <person name="Taylor S.T."/>
            <person name="Ehtesham M.E.M."/>
            <person name="Najaraj S.H.N."/>
            <person name="Harsha G.H.G."/>
            <person name="Madugundu A.M."/>
            <person name="Renuse S.R."/>
            <person name="Holt D.H."/>
            <person name="Pandey A.P."/>
            <person name="Papenfuss A.P."/>
            <person name="Gasser R.B.G."/>
            <person name="Fischer K.F."/>
        </authorList>
    </citation>
    <scope>NUCLEOTIDE SEQUENCE</scope>
    <source>
        <strain evidence="3">SSS_KF_BRIS2020</strain>
    </source>
</reference>
<feature type="coiled-coil region" evidence="1">
    <location>
        <begin position="212"/>
        <end position="239"/>
    </location>
</feature>
<evidence type="ECO:0000313" key="4">
    <source>
        <dbReference type="EnsemblMetazoa" id="KAF7491730.1"/>
    </source>
</evidence>
<name>A0A834VDM7_SARSC</name>
<evidence type="ECO:0000313" key="3">
    <source>
        <dbReference type="EMBL" id="KAF7491730.1"/>
    </source>
</evidence>
<feature type="coiled-coil region" evidence="1">
    <location>
        <begin position="437"/>
        <end position="513"/>
    </location>
</feature>
<feature type="region of interest" description="Disordered" evidence="2">
    <location>
        <begin position="515"/>
        <end position="542"/>
    </location>
</feature>
<dbReference type="EnsemblMetazoa" id="SSS_4676s_mrna">
    <property type="protein sequence ID" value="KAF7491730.1"/>
    <property type="gene ID" value="SSS_4676"/>
</dbReference>
<evidence type="ECO:0000313" key="5">
    <source>
        <dbReference type="Proteomes" id="UP000070412"/>
    </source>
</evidence>
<evidence type="ECO:0000256" key="1">
    <source>
        <dbReference type="SAM" id="Coils"/>
    </source>
</evidence>
<organism evidence="3">
    <name type="scientific">Sarcoptes scabiei</name>
    <name type="common">Itch mite</name>
    <name type="synonym">Acarus scabiei</name>
    <dbReference type="NCBI Taxonomy" id="52283"/>
    <lineage>
        <taxon>Eukaryota</taxon>
        <taxon>Metazoa</taxon>
        <taxon>Ecdysozoa</taxon>
        <taxon>Arthropoda</taxon>
        <taxon>Chelicerata</taxon>
        <taxon>Arachnida</taxon>
        <taxon>Acari</taxon>
        <taxon>Acariformes</taxon>
        <taxon>Sarcoptiformes</taxon>
        <taxon>Astigmata</taxon>
        <taxon>Psoroptidia</taxon>
        <taxon>Sarcoptoidea</taxon>
        <taxon>Sarcoptidae</taxon>
        <taxon>Sarcoptinae</taxon>
        <taxon>Sarcoptes</taxon>
    </lineage>
</organism>
<feature type="coiled-coil region" evidence="1">
    <location>
        <begin position="156"/>
        <end position="183"/>
    </location>
</feature>
<dbReference type="Proteomes" id="UP000070412">
    <property type="component" value="Unassembled WGS sequence"/>
</dbReference>
<evidence type="ECO:0000256" key="2">
    <source>
        <dbReference type="SAM" id="MobiDB-lite"/>
    </source>
</evidence>
<reference evidence="5" key="1">
    <citation type="journal article" date="2020" name="PLoS Negl. Trop. Dis.">
        <title>High-quality nuclear genome for Sarcoptes scabiei-A critical resource for a neglected parasite.</title>
        <authorList>
            <person name="Korhonen P.K."/>
            <person name="Gasser R.B."/>
            <person name="Ma G."/>
            <person name="Wang T."/>
            <person name="Stroehlein A.J."/>
            <person name="Young N.D."/>
            <person name="Ang C.S."/>
            <person name="Fernando D.D."/>
            <person name="Lu H.C."/>
            <person name="Taylor S."/>
            <person name="Reynolds S.L."/>
            <person name="Mofiz E."/>
            <person name="Najaraj S.H."/>
            <person name="Gowda H."/>
            <person name="Madugundu A."/>
            <person name="Renuse S."/>
            <person name="Holt D."/>
            <person name="Pandey A."/>
            <person name="Papenfuss A.T."/>
            <person name="Fischer K."/>
        </authorList>
    </citation>
    <scope>NUCLEOTIDE SEQUENCE [LARGE SCALE GENOMIC DNA]</scope>
</reference>
<feature type="coiled-coil region" evidence="1">
    <location>
        <begin position="542"/>
        <end position="576"/>
    </location>
</feature>